<gene>
    <name evidence="1" type="ORF">RAK27_05315</name>
</gene>
<evidence type="ECO:0000313" key="1">
    <source>
        <dbReference type="EMBL" id="MDZ5758072.1"/>
    </source>
</evidence>
<dbReference type="EMBL" id="JAVBVO010000003">
    <property type="protein sequence ID" value="MDZ5758072.1"/>
    <property type="molecule type" value="Genomic_DNA"/>
</dbReference>
<name>A0AAW9K3W5_CARML</name>
<sequence length="63" mass="7416">MTKEALYDKAIKARSMYRSGLLTRKEAIKEIEPYTTMYNEKSKEIAKKFNQNPKLMSIPAFLR</sequence>
<comment type="caution">
    <text evidence="1">The sequence shown here is derived from an EMBL/GenBank/DDBJ whole genome shotgun (WGS) entry which is preliminary data.</text>
</comment>
<organism evidence="1 2">
    <name type="scientific">Carnobacterium maltaromaticum</name>
    <name type="common">Carnobacterium piscicola</name>
    <dbReference type="NCBI Taxonomy" id="2751"/>
    <lineage>
        <taxon>Bacteria</taxon>
        <taxon>Bacillati</taxon>
        <taxon>Bacillota</taxon>
        <taxon>Bacilli</taxon>
        <taxon>Lactobacillales</taxon>
        <taxon>Carnobacteriaceae</taxon>
        <taxon>Carnobacterium</taxon>
    </lineage>
</organism>
<dbReference type="Proteomes" id="UP001290462">
    <property type="component" value="Unassembled WGS sequence"/>
</dbReference>
<protein>
    <submittedName>
        <fullName evidence="1">Uncharacterized protein</fullName>
    </submittedName>
</protein>
<reference evidence="1" key="1">
    <citation type="submission" date="2023-08" db="EMBL/GenBank/DDBJ databases">
        <title>Genomic characterization of piscicolin 126 produced by Carnobacterium maltaromaticum CM22 strain isolated from salmon (Salmo salar).</title>
        <authorList>
            <person name="Gonzalez-Gragera E."/>
            <person name="Garcia-Lopez J.D."/>
            <person name="Teso-Perez C."/>
            <person name="Gimenez-Hernandez I."/>
            <person name="Peralta-Sanchez J.M."/>
            <person name="Valdivia E."/>
            <person name="Montalban-Lopez M."/>
            <person name="Martin-Platero A.M."/>
            <person name="Banos A."/>
            <person name="Martinez-Bueno M."/>
        </authorList>
    </citation>
    <scope>NUCLEOTIDE SEQUENCE</scope>
    <source>
        <strain evidence="1">CM22</strain>
    </source>
</reference>
<dbReference type="RefSeq" id="WP_322808648.1">
    <property type="nucleotide sequence ID" value="NZ_JAVBVO010000003.1"/>
</dbReference>
<accession>A0AAW9K3W5</accession>
<dbReference type="AlphaFoldDB" id="A0AAW9K3W5"/>
<evidence type="ECO:0000313" key="2">
    <source>
        <dbReference type="Proteomes" id="UP001290462"/>
    </source>
</evidence>
<proteinExistence type="predicted"/>